<sequence>MQSERRSKYKRAQNLRRASIQFSLDKRRGAPTSQPSRETTRIKAVAASSPQNAPVLVPTVTVVNDRKQTLECIAHRAFEVEELGEVMLLEPLDCPVQVLRGEGAPDEECCGDLTDEELDAILGDLTAALAKGRLRLSRSAHCLTGDLLRPCTIPQQEFRCTLSLGKFV</sequence>
<gene>
    <name evidence="2" type="ORF">CYMTET_43823</name>
</gene>
<reference evidence="2 3" key="1">
    <citation type="journal article" date="2015" name="Genome Biol. Evol.">
        <title>Comparative Genomics of a Bacterivorous Green Alga Reveals Evolutionary Causalities and Consequences of Phago-Mixotrophic Mode of Nutrition.</title>
        <authorList>
            <person name="Burns J.A."/>
            <person name="Paasch A."/>
            <person name="Narechania A."/>
            <person name="Kim E."/>
        </authorList>
    </citation>
    <scope>NUCLEOTIDE SEQUENCE [LARGE SCALE GENOMIC DNA]</scope>
    <source>
        <strain evidence="2 3">PLY_AMNH</strain>
    </source>
</reference>
<evidence type="ECO:0000313" key="3">
    <source>
        <dbReference type="Proteomes" id="UP001190700"/>
    </source>
</evidence>
<keyword evidence="3" id="KW-1185">Reference proteome</keyword>
<organism evidence="2 3">
    <name type="scientific">Cymbomonas tetramitiformis</name>
    <dbReference type="NCBI Taxonomy" id="36881"/>
    <lineage>
        <taxon>Eukaryota</taxon>
        <taxon>Viridiplantae</taxon>
        <taxon>Chlorophyta</taxon>
        <taxon>Pyramimonadophyceae</taxon>
        <taxon>Pyramimonadales</taxon>
        <taxon>Pyramimonadaceae</taxon>
        <taxon>Cymbomonas</taxon>
    </lineage>
</organism>
<name>A0AAE0C1E7_9CHLO</name>
<proteinExistence type="predicted"/>
<protein>
    <submittedName>
        <fullName evidence="2">Uncharacterized protein</fullName>
    </submittedName>
</protein>
<dbReference type="Proteomes" id="UP001190700">
    <property type="component" value="Unassembled WGS sequence"/>
</dbReference>
<dbReference type="PANTHER" id="PTHR36061">
    <property type="match status" value="1"/>
</dbReference>
<evidence type="ECO:0000313" key="2">
    <source>
        <dbReference type="EMBL" id="KAK3246643.1"/>
    </source>
</evidence>
<feature type="region of interest" description="Disordered" evidence="1">
    <location>
        <begin position="1"/>
        <end position="39"/>
    </location>
</feature>
<dbReference type="EMBL" id="LGRX02029610">
    <property type="protein sequence ID" value="KAK3246643.1"/>
    <property type="molecule type" value="Genomic_DNA"/>
</dbReference>
<dbReference type="PANTHER" id="PTHR36061:SF3">
    <property type="entry name" value="OS04G0692200 PROTEIN"/>
    <property type="match status" value="1"/>
</dbReference>
<dbReference type="AlphaFoldDB" id="A0AAE0C1E7"/>
<comment type="caution">
    <text evidence="2">The sequence shown here is derived from an EMBL/GenBank/DDBJ whole genome shotgun (WGS) entry which is preliminary data.</text>
</comment>
<accession>A0AAE0C1E7</accession>
<evidence type="ECO:0000256" key="1">
    <source>
        <dbReference type="SAM" id="MobiDB-lite"/>
    </source>
</evidence>